<feature type="compositionally biased region" description="Low complexity" evidence="1">
    <location>
        <begin position="40"/>
        <end position="52"/>
    </location>
</feature>
<evidence type="ECO:0000313" key="2">
    <source>
        <dbReference type="EMBL" id="KAK3203849.1"/>
    </source>
</evidence>
<feature type="region of interest" description="Disordered" evidence="1">
    <location>
        <begin position="1"/>
        <end position="86"/>
    </location>
</feature>
<dbReference type="Proteomes" id="UP001280581">
    <property type="component" value="Unassembled WGS sequence"/>
</dbReference>
<dbReference type="EMBL" id="WVTA01000010">
    <property type="protein sequence ID" value="KAK3203849.1"/>
    <property type="molecule type" value="Genomic_DNA"/>
</dbReference>
<accession>A0AAN6LU65</accession>
<feature type="compositionally biased region" description="Basic residues" evidence="1">
    <location>
        <begin position="68"/>
        <end position="86"/>
    </location>
</feature>
<name>A0AAN6LU65_9PLEO</name>
<proteinExistence type="predicted"/>
<protein>
    <submittedName>
        <fullName evidence="2">Uncharacterized protein</fullName>
    </submittedName>
</protein>
<dbReference type="AlphaFoldDB" id="A0AAN6LU65"/>
<reference evidence="2 3" key="1">
    <citation type="submission" date="2021-02" db="EMBL/GenBank/DDBJ databases">
        <title>Genome assembly of Pseudopithomyces chartarum.</title>
        <authorList>
            <person name="Jauregui R."/>
            <person name="Singh J."/>
            <person name="Voisey C."/>
        </authorList>
    </citation>
    <scope>NUCLEOTIDE SEQUENCE [LARGE SCALE GENOMIC DNA]</scope>
    <source>
        <strain evidence="2 3">AGR01</strain>
    </source>
</reference>
<sequence length="86" mass="9414">MTSTKFIEILEPAQAPTYTHPHLNVSLDDILREGRERSASESSASSQHHQSSGNVSPKSPTEESKGSSFKRRAFALGSKKGRRSES</sequence>
<comment type="caution">
    <text evidence="2">The sequence shown here is derived from an EMBL/GenBank/DDBJ whole genome shotgun (WGS) entry which is preliminary data.</text>
</comment>
<evidence type="ECO:0000313" key="3">
    <source>
        <dbReference type="Proteomes" id="UP001280581"/>
    </source>
</evidence>
<gene>
    <name evidence="2" type="ORF">GRF29_106g867425</name>
</gene>
<evidence type="ECO:0000256" key="1">
    <source>
        <dbReference type="SAM" id="MobiDB-lite"/>
    </source>
</evidence>
<organism evidence="2 3">
    <name type="scientific">Pseudopithomyces chartarum</name>
    <dbReference type="NCBI Taxonomy" id="1892770"/>
    <lineage>
        <taxon>Eukaryota</taxon>
        <taxon>Fungi</taxon>
        <taxon>Dikarya</taxon>
        <taxon>Ascomycota</taxon>
        <taxon>Pezizomycotina</taxon>
        <taxon>Dothideomycetes</taxon>
        <taxon>Pleosporomycetidae</taxon>
        <taxon>Pleosporales</taxon>
        <taxon>Massarineae</taxon>
        <taxon>Didymosphaeriaceae</taxon>
        <taxon>Pseudopithomyces</taxon>
    </lineage>
</organism>
<feature type="compositionally biased region" description="Basic and acidic residues" evidence="1">
    <location>
        <begin position="29"/>
        <end position="39"/>
    </location>
</feature>
<keyword evidence="3" id="KW-1185">Reference proteome</keyword>